<evidence type="ECO:0000256" key="2">
    <source>
        <dbReference type="ARBA" id="ARBA00007998"/>
    </source>
</evidence>
<evidence type="ECO:0000256" key="8">
    <source>
        <dbReference type="SAM" id="Phobius"/>
    </source>
</evidence>
<protein>
    <submittedName>
        <fullName evidence="9">Germination protein</fullName>
    </submittedName>
</protein>
<keyword evidence="4" id="KW-0309">Germination</keyword>
<dbReference type="GO" id="GO:0016020">
    <property type="term" value="C:membrane"/>
    <property type="evidence" value="ECO:0007669"/>
    <property type="project" value="UniProtKB-SubCell"/>
</dbReference>
<evidence type="ECO:0000313" key="10">
    <source>
        <dbReference type="Proteomes" id="UP000626244"/>
    </source>
</evidence>
<feature type="transmembrane region" description="Helical" evidence="8">
    <location>
        <begin position="187"/>
        <end position="204"/>
    </location>
</feature>
<proteinExistence type="inferred from homology"/>
<feature type="transmembrane region" description="Helical" evidence="8">
    <location>
        <begin position="12"/>
        <end position="30"/>
    </location>
</feature>
<feature type="transmembrane region" description="Helical" evidence="8">
    <location>
        <begin position="147"/>
        <end position="167"/>
    </location>
</feature>
<evidence type="ECO:0000256" key="4">
    <source>
        <dbReference type="ARBA" id="ARBA00022544"/>
    </source>
</evidence>
<feature type="transmembrane region" description="Helical" evidence="8">
    <location>
        <begin position="216"/>
        <end position="239"/>
    </location>
</feature>
<keyword evidence="6 8" id="KW-1133">Transmembrane helix</keyword>
<keyword evidence="5 8" id="KW-0812">Transmembrane</keyword>
<dbReference type="Pfam" id="PF03845">
    <property type="entry name" value="Spore_permease"/>
    <property type="match status" value="1"/>
</dbReference>
<evidence type="ECO:0000313" key="9">
    <source>
        <dbReference type="EMBL" id="GGI18246.1"/>
    </source>
</evidence>
<organism evidence="9 10">
    <name type="scientific">Gottfriedia solisilvae</name>
    <dbReference type="NCBI Taxonomy" id="1516104"/>
    <lineage>
        <taxon>Bacteria</taxon>
        <taxon>Bacillati</taxon>
        <taxon>Bacillota</taxon>
        <taxon>Bacilli</taxon>
        <taxon>Bacillales</taxon>
        <taxon>Bacillaceae</taxon>
        <taxon>Gottfriedia</taxon>
    </lineage>
</organism>
<dbReference type="PANTHER" id="PTHR34975">
    <property type="entry name" value="SPORE GERMINATION PROTEIN A2"/>
    <property type="match status" value="1"/>
</dbReference>
<feature type="transmembrane region" description="Helical" evidence="8">
    <location>
        <begin position="73"/>
        <end position="93"/>
    </location>
</feature>
<evidence type="ECO:0000256" key="7">
    <source>
        <dbReference type="ARBA" id="ARBA00023136"/>
    </source>
</evidence>
<dbReference type="RefSeq" id="WP_088003903.1">
    <property type="nucleotide sequence ID" value="NZ_BMHB01000006.1"/>
</dbReference>
<feature type="transmembrane region" description="Helical" evidence="8">
    <location>
        <begin position="308"/>
        <end position="325"/>
    </location>
</feature>
<dbReference type="GO" id="GO:0009847">
    <property type="term" value="P:spore germination"/>
    <property type="evidence" value="ECO:0007669"/>
    <property type="project" value="InterPro"/>
</dbReference>
<name>A0A8J3F5T6_9BACI</name>
<dbReference type="NCBIfam" id="TIGR00912">
    <property type="entry name" value="2A0309"/>
    <property type="match status" value="1"/>
</dbReference>
<sequence>MIHLKKISINQLICLVILTQVGVSVLSIPYAESRRAGYDSWMSILVGGIFAQIAIIVIYQLGKRYPDQSLQQYIFSILGKPLGSLMNLLFALYCAQSSIMVVTSYSDVLNRWVLFQTPFFVIVGISLIVSAYVASSTLRSIATITQSILNMFLICFVIILVSGMGKGDWRHFMPIGSHGIGSIIKDSVPAFWAYAGYELLLYVFPFVKCNKKKDIFIAMSIANGVTTLFYLLITTLVMYNFSESQLNTITEPMVYILRKFRWPVVQSLDILFMTIWLSVTTVTAYVYLFLSARYFAFVRIKEIRKHSFLVWIVALICFTVGIWFSDRQSLFKFSEYHNKATMIMIALVPTIFLLISYVREKVARE</sequence>
<keyword evidence="3" id="KW-0813">Transport</keyword>
<keyword evidence="10" id="KW-1185">Reference proteome</keyword>
<dbReference type="OrthoDB" id="2446105at2"/>
<comment type="caution">
    <text evidence="9">The sequence shown here is derived from an EMBL/GenBank/DDBJ whole genome shotgun (WGS) entry which is preliminary data.</text>
</comment>
<dbReference type="EMBL" id="BMHB01000006">
    <property type="protein sequence ID" value="GGI18246.1"/>
    <property type="molecule type" value="Genomic_DNA"/>
</dbReference>
<feature type="transmembrane region" description="Helical" evidence="8">
    <location>
        <begin position="270"/>
        <end position="296"/>
    </location>
</feature>
<accession>A0A8J3F5T6</accession>
<dbReference type="Proteomes" id="UP000626244">
    <property type="component" value="Unassembled WGS sequence"/>
</dbReference>
<evidence type="ECO:0000256" key="1">
    <source>
        <dbReference type="ARBA" id="ARBA00004141"/>
    </source>
</evidence>
<comment type="similarity">
    <text evidence="2">Belongs to the amino acid-polyamine-organocation (APC) superfamily. Spore germination protein (SGP) (TC 2.A.3.9) family.</text>
</comment>
<feature type="transmembrane region" description="Helical" evidence="8">
    <location>
        <begin position="42"/>
        <end position="61"/>
    </location>
</feature>
<keyword evidence="7 8" id="KW-0472">Membrane</keyword>
<evidence type="ECO:0000256" key="5">
    <source>
        <dbReference type="ARBA" id="ARBA00022692"/>
    </source>
</evidence>
<dbReference type="InterPro" id="IPR004761">
    <property type="entry name" value="Spore_GerAB"/>
</dbReference>
<reference evidence="10" key="1">
    <citation type="journal article" date="2019" name="Int. J. Syst. Evol. Microbiol.">
        <title>The Global Catalogue of Microorganisms (GCM) 10K type strain sequencing project: providing services to taxonomists for standard genome sequencing and annotation.</title>
        <authorList>
            <consortium name="The Broad Institute Genomics Platform"/>
            <consortium name="The Broad Institute Genome Sequencing Center for Infectious Disease"/>
            <person name="Wu L."/>
            <person name="Ma J."/>
        </authorList>
    </citation>
    <scope>NUCLEOTIDE SEQUENCE [LARGE SCALE GENOMIC DNA]</scope>
    <source>
        <strain evidence="10">CGMCC 1.14993</strain>
    </source>
</reference>
<feature type="transmembrane region" description="Helical" evidence="8">
    <location>
        <begin position="340"/>
        <end position="358"/>
    </location>
</feature>
<comment type="subcellular location">
    <subcellularLocation>
        <location evidence="1">Membrane</location>
        <topology evidence="1">Multi-pass membrane protein</topology>
    </subcellularLocation>
</comment>
<feature type="transmembrane region" description="Helical" evidence="8">
    <location>
        <begin position="113"/>
        <end position="135"/>
    </location>
</feature>
<gene>
    <name evidence="9" type="primary">gerIB</name>
    <name evidence="9" type="ORF">GCM10007380_41960</name>
</gene>
<dbReference type="AlphaFoldDB" id="A0A8J3F5T6"/>
<evidence type="ECO:0000256" key="6">
    <source>
        <dbReference type="ARBA" id="ARBA00022989"/>
    </source>
</evidence>
<dbReference type="PANTHER" id="PTHR34975:SF2">
    <property type="entry name" value="SPORE GERMINATION PROTEIN A2"/>
    <property type="match status" value="1"/>
</dbReference>
<dbReference type="Gene3D" id="1.20.1740.10">
    <property type="entry name" value="Amino acid/polyamine transporter I"/>
    <property type="match status" value="1"/>
</dbReference>
<evidence type="ECO:0000256" key="3">
    <source>
        <dbReference type="ARBA" id="ARBA00022448"/>
    </source>
</evidence>